<dbReference type="RefSeq" id="WP_012195618.1">
    <property type="nucleotide sequence ID" value="NC_009976.1"/>
</dbReference>
<dbReference type="SUPFAM" id="SSF53474">
    <property type="entry name" value="alpha/beta-Hydrolases"/>
    <property type="match status" value="1"/>
</dbReference>
<sequence length="172" mass="18858">MASITNKESKLVLNDGEVLWSRLWHPNNSGPWPALLMRQPYGKEIASTITYAHPTWWASKGYLVVVQDVRGQGDSSGEFGGFCQEPSDTSQTHSWVRSLPECNGRLGTYGFSYQGLTQLLANQGSPPPDCIAPAMTGLEECNHWCSDGGGFLVAYRACMGTPISRSKSKAKW</sequence>
<reference evidence="2 3" key="1">
    <citation type="journal article" date="2007" name="PLoS Genet.">
        <title>Patterns and implications of gene gain and loss in the evolution of Prochlorococcus.</title>
        <authorList>
            <person name="Kettler G.C."/>
            <person name="Martiny A.C."/>
            <person name="Huang K."/>
            <person name="Zucker J."/>
            <person name="Coleman M.L."/>
            <person name="Rodrigue S."/>
            <person name="Chen F."/>
            <person name="Lapidus A."/>
            <person name="Ferriera S."/>
            <person name="Johnson J."/>
            <person name="Steglich C."/>
            <person name="Church G.M."/>
            <person name="Richardson P."/>
            <person name="Chisholm S.W."/>
        </authorList>
    </citation>
    <scope>NUCLEOTIDE SEQUENCE [LARGE SCALE GENOMIC DNA]</scope>
    <source>
        <strain evidence="3">MIT 9211</strain>
    </source>
</reference>
<dbReference type="GO" id="GO:0016787">
    <property type="term" value="F:hydrolase activity"/>
    <property type="evidence" value="ECO:0007669"/>
    <property type="project" value="InterPro"/>
</dbReference>
<dbReference type="InterPro" id="IPR000383">
    <property type="entry name" value="Xaa-Pro-like_dom"/>
</dbReference>
<organism evidence="2 3">
    <name type="scientific">Prochlorococcus marinus (strain MIT 9211)</name>
    <dbReference type="NCBI Taxonomy" id="93059"/>
    <lineage>
        <taxon>Bacteria</taxon>
        <taxon>Bacillati</taxon>
        <taxon>Cyanobacteriota</taxon>
        <taxon>Cyanophyceae</taxon>
        <taxon>Synechococcales</taxon>
        <taxon>Prochlorococcaceae</taxon>
        <taxon>Prochlorococcus</taxon>
    </lineage>
</organism>
<dbReference type="KEGG" id="pmj:P9211_10661"/>
<dbReference type="eggNOG" id="COG2936">
    <property type="taxonomic scope" value="Bacteria"/>
</dbReference>
<dbReference type="Pfam" id="PF02129">
    <property type="entry name" value="Peptidase_S15"/>
    <property type="match status" value="1"/>
</dbReference>
<evidence type="ECO:0000313" key="3">
    <source>
        <dbReference type="Proteomes" id="UP000000788"/>
    </source>
</evidence>
<gene>
    <name evidence="2" type="ordered locus">P9211_10661</name>
</gene>
<evidence type="ECO:0000313" key="2">
    <source>
        <dbReference type="EMBL" id="ABX08997.1"/>
    </source>
</evidence>
<name>A9BAY5_PROM4</name>
<proteinExistence type="predicted"/>
<keyword evidence="3" id="KW-1185">Reference proteome</keyword>
<accession>A9BAY5</accession>
<dbReference type="EMBL" id="CP000878">
    <property type="protein sequence ID" value="ABX08997.1"/>
    <property type="molecule type" value="Genomic_DNA"/>
</dbReference>
<dbReference type="InterPro" id="IPR029058">
    <property type="entry name" value="AB_hydrolase_fold"/>
</dbReference>
<dbReference type="STRING" id="93059.P9211_10661"/>
<dbReference type="InterPro" id="IPR005674">
    <property type="entry name" value="CocE/Ser_esterase"/>
</dbReference>
<protein>
    <recommendedName>
        <fullName evidence="1">Xaa-Pro dipeptidyl-peptidase-like domain-containing protein</fullName>
    </recommendedName>
</protein>
<feature type="domain" description="Xaa-Pro dipeptidyl-peptidase-like" evidence="1">
    <location>
        <begin position="15"/>
        <end position="153"/>
    </location>
</feature>
<evidence type="ECO:0000259" key="1">
    <source>
        <dbReference type="Pfam" id="PF02129"/>
    </source>
</evidence>
<dbReference type="AlphaFoldDB" id="A9BAY5"/>
<dbReference type="HOGENOM" id="CLU_1553914_0_0_3"/>
<dbReference type="Proteomes" id="UP000000788">
    <property type="component" value="Chromosome"/>
</dbReference>
<dbReference type="NCBIfam" id="TIGR00976">
    <property type="entry name" value="CocE_NonD"/>
    <property type="match status" value="1"/>
</dbReference>
<dbReference type="Gene3D" id="3.40.50.1820">
    <property type="entry name" value="alpha/beta hydrolase"/>
    <property type="match status" value="1"/>
</dbReference>